<keyword evidence="2" id="KW-1185">Reference proteome</keyword>
<organism evidence="1 2">
    <name type="scientific">Paenibacillus aceti</name>
    <dbReference type="NCBI Taxonomy" id="1820010"/>
    <lineage>
        <taxon>Bacteria</taxon>
        <taxon>Bacillati</taxon>
        <taxon>Bacillota</taxon>
        <taxon>Bacilli</taxon>
        <taxon>Bacillales</taxon>
        <taxon>Paenibacillaceae</taxon>
        <taxon>Paenibacillus</taxon>
    </lineage>
</organism>
<dbReference type="Proteomes" id="UP000608420">
    <property type="component" value="Unassembled WGS sequence"/>
</dbReference>
<gene>
    <name evidence="1" type="ORF">GCM10010913_04970</name>
</gene>
<evidence type="ECO:0008006" key="3">
    <source>
        <dbReference type="Google" id="ProtNLM"/>
    </source>
</evidence>
<dbReference type="RefSeq" id="WP_120462572.1">
    <property type="nucleotide sequence ID" value="NZ_BMIW01000003.1"/>
</dbReference>
<accession>A0ABQ1VQT8</accession>
<evidence type="ECO:0000313" key="1">
    <source>
        <dbReference type="EMBL" id="GGF86485.1"/>
    </source>
</evidence>
<comment type="caution">
    <text evidence="1">The sequence shown here is derived from an EMBL/GenBank/DDBJ whole genome shotgun (WGS) entry which is preliminary data.</text>
</comment>
<evidence type="ECO:0000313" key="2">
    <source>
        <dbReference type="Proteomes" id="UP000608420"/>
    </source>
</evidence>
<proteinExistence type="predicted"/>
<reference evidence="2" key="1">
    <citation type="journal article" date="2019" name="Int. J. Syst. Evol. Microbiol.">
        <title>The Global Catalogue of Microorganisms (GCM) 10K type strain sequencing project: providing services to taxonomists for standard genome sequencing and annotation.</title>
        <authorList>
            <consortium name="The Broad Institute Genomics Platform"/>
            <consortium name="The Broad Institute Genome Sequencing Center for Infectious Disease"/>
            <person name="Wu L."/>
            <person name="Ma J."/>
        </authorList>
    </citation>
    <scope>NUCLEOTIDE SEQUENCE [LARGE SCALE GENOMIC DNA]</scope>
    <source>
        <strain evidence="2">CGMCC 1.15420</strain>
    </source>
</reference>
<name>A0ABQ1VQT8_9BACL</name>
<dbReference type="EMBL" id="BMIW01000003">
    <property type="protein sequence ID" value="GGF86485.1"/>
    <property type="molecule type" value="Genomic_DNA"/>
</dbReference>
<sequence length="112" mass="13100">MPELIPQEVTATEFVYGGDVNKLLPKYEDIPDEFKDMNRRTKWNEFISSWFYDGVDHLEIERKDGINPQKALYHIGAILASREPKHEHKMAGCAYLASLWLDDVSFERKARK</sequence>
<protein>
    <recommendedName>
        <fullName evidence="3">dATP/dGTP diphosphohydrolase N-terminal domain-containing protein</fullName>
    </recommendedName>
</protein>